<dbReference type="EMBL" id="BEYU01000020">
    <property type="protein sequence ID" value="GBG26392.1"/>
    <property type="molecule type" value="Genomic_DNA"/>
</dbReference>
<protein>
    <submittedName>
        <fullName evidence="2">Uncharacterized protein</fullName>
    </submittedName>
</protein>
<sequence length="282" mass="31204">MGLFGNKRQEKYDFEVPSRLEPCGDRVIMTGSFPRKFKGCMNEVEWRKIRHRLDEVVNGEQTYVMRRSLSNAHRRIYFCMLAVAIGFMAGFLCSFLGASLGAELVTGLGIMFVGVFIGSLILMIRTSFLINTLYAAYVDMVFDILNAQTIPRLQAEHPMLQFEIVSIGRKGKICSIRVRPSRGLASYTSVNTGVATIYSPVTAALAPMPGGQTAAATSFADPYAYQHHQRQYDPAAAQYGASMHQGNFAMHAGVVEAHAVPEPLDMDLKPNRTYYSMAAHAV</sequence>
<keyword evidence="1" id="KW-1133">Transmembrane helix</keyword>
<reference evidence="2 3" key="1">
    <citation type="submission" date="2017-12" db="EMBL/GenBank/DDBJ databases">
        <title>Sequencing, de novo assembly and annotation of complete genome of a new Thraustochytrid species, strain FCC1311.</title>
        <authorList>
            <person name="Sedici K."/>
            <person name="Godart F."/>
            <person name="Aiese Cigliano R."/>
            <person name="Sanseverino W."/>
            <person name="Barakat M."/>
            <person name="Ortet P."/>
            <person name="Marechal E."/>
            <person name="Cagnac O."/>
            <person name="Amato A."/>
        </authorList>
    </citation>
    <scope>NUCLEOTIDE SEQUENCE [LARGE SCALE GENOMIC DNA]</scope>
</reference>
<proteinExistence type="predicted"/>
<keyword evidence="3" id="KW-1185">Reference proteome</keyword>
<name>A0A2R5G5Q5_9STRA</name>
<evidence type="ECO:0000313" key="2">
    <source>
        <dbReference type="EMBL" id="GBG26392.1"/>
    </source>
</evidence>
<feature type="transmembrane region" description="Helical" evidence="1">
    <location>
        <begin position="76"/>
        <end position="98"/>
    </location>
</feature>
<dbReference type="InParanoid" id="A0A2R5G5Q5"/>
<keyword evidence="1" id="KW-0472">Membrane</keyword>
<organism evidence="2 3">
    <name type="scientific">Hondaea fermentalgiana</name>
    <dbReference type="NCBI Taxonomy" id="2315210"/>
    <lineage>
        <taxon>Eukaryota</taxon>
        <taxon>Sar</taxon>
        <taxon>Stramenopiles</taxon>
        <taxon>Bigyra</taxon>
        <taxon>Labyrinthulomycetes</taxon>
        <taxon>Thraustochytrida</taxon>
        <taxon>Thraustochytriidae</taxon>
        <taxon>Hondaea</taxon>
    </lineage>
</organism>
<gene>
    <name evidence="2" type="ORF">FCC1311_026132</name>
</gene>
<comment type="caution">
    <text evidence="2">The sequence shown here is derived from an EMBL/GenBank/DDBJ whole genome shotgun (WGS) entry which is preliminary data.</text>
</comment>
<keyword evidence="1" id="KW-0812">Transmembrane</keyword>
<dbReference type="AlphaFoldDB" id="A0A2R5G5Q5"/>
<evidence type="ECO:0000313" key="3">
    <source>
        <dbReference type="Proteomes" id="UP000241890"/>
    </source>
</evidence>
<feature type="transmembrane region" description="Helical" evidence="1">
    <location>
        <begin position="104"/>
        <end position="124"/>
    </location>
</feature>
<accession>A0A2R5G5Q5</accession>
<evidence type="ECO:0000256" key="1">
    <source>
        <dbReference type="SAM" id="Phobius"/>
    </source>
</evidence>
<dbReference type="Proteomes" id="UP000241890">
    <property type="component" value="Unassembled WGS sequence"/>
</dbReference>